<protein>
    <submittedName>
        <fullName evidence="1">Uncharacterized protein</fullName>
    </submittedName>
</protein>
<geneLocation type="plasmid" evidence="1">
    <name>p4M18F</name>
</geneLocation>
<organism evidence="1">
    <name type="scientific">Escherichia coli</name>
    <dbReference type="NCBI Taxonomy" id="562"/>
    <lineage>
        <taxon>Bacteria</taxon>
        <taxon>Pseudomonadati</taxon>
        <taxon>Pseudomonadota</taxon>
        <taxon>Gammaproteobacteria</taxon>
        <taxon>Enterobacterales</taxon>
        <taxon>Enterobacteriaceae</taxon>
        <taxon>Escherichia</taxon>
    </lineage>
</organism>
<name>A0A6G6AK63_ECOLX</name>
<dbReference type="EMBL" id="MN256757">
    <property type="protein sequence ID" value="QID22517.1"/>
    <property type="molecule type" value="Genomic_DNA"/>
</dbReference>
<reference evidence="1" key="1">
    <citation type="submission" date="2019-08" db="EMBL/GenBank/DDBJ databases">
        <authorList>
            <person name="Yao H."/>
        </authorList>
    </citation>
    <scope>NUCLEOTIDE SEQUENCE</scope>
    <source>
        <strain evidence="1">4M18F</strain>
        <plasmid evidence="1">p4M18F</plasmid>
    </source>
</reference>
<proteinExistence type="predicted"/>
<evidence type="ECO:0000313" key="1">
    <source>
        <dbReference type="EMBL" id="QID22517.1"/>
    </source>
</evidence>
<dbReference type="AlphaFoldDB" id="A0A6G6AK63"/>
<keyword evidence="1" id="KW-0614">Plasmid</keyword>
<accession>A0A6G6AK63</accession>
<sequence>MSGGYRQGVKLTDFFVMVLRPWFWLVDGEVRGSGFNQDG</sequence>